<reference evidence="2 3" key="1">
    <citation type="journal article" date="2015" name="Genome Announc.">
        <title>Draft Genome Sequence and Gene Annotation of the Entomopathogenic Fungus Verticillium hemipterigenum.</title>
        <authorList>
            <person name="Horn F."/>
            <person name="Habel A."/>
            <person name="Scharf D.H."/>
            <person name="Dworschak J."/>
            <person name="Brakhage A.A."/>
            <person name="Guthke R."/>
            <person name="Hertweck C."/>
            <person name="Linde J."/>
        </authorList>
    </citation>
    <scope>NUCLEOTIDE SEQUENCE [LARGE SCALE GENOMIC DNA]</scope>
</reference>
<dbReference type="EMBL" id="CDHN01000003">
    <property type="protein sequence ID" value="CEJ91411.1"/>
    <property type="molecule type" value="Genomic_DNA"/>
</dbReference>
<feature type="compositionally biased region" description="Basic and acidic residues" evidence="1">
    <location>
        <begin position="349"/>
        <end position="366"/>
    </location>
</feature>
<dbReference type="AlphaFoldDB" id="A0A0A1T2J9"/>
<evidence type="ECO:0008006" key="4">
    <source>
        <dbReference type="Google" id="ProtNLM"/>
    </source>
</evidence>
<protein>
    <recommendedName>
        <fullName evidence="4">Transcription factor RfeG</fullName>
    </recommendedName>
</protein>
<feature type="compositionally biased region" description="Low complexity" evidence="1">
    <location>
        <begin position="310"/>
        <end position="323"/>
    </location>
</feature>
<organism evidence="2 3">
    <name type="scientific">[Torrubiella] hemipterigena</name>
    <dbReference type="NCBI Taxonomy" id="1531966"/>
    <lineage>
        <taxon>Eukaryota</taxon>
        <taxon>Fungi</taxon>
        <taxon>Dikarya</taxon>
        <taxon>Ascomycota</taxon>
        <taxon>Pezizomycotina</taxon>
        <taxon>Sordariomycetes</taxon>
        <taxon>Hypocreomycetidae</taxon>
        <taxon>Hypocreales</taxon>
        <taxon>Clavicipitaceae</taxon>
        <taxon>Clavicipitaceae incertae sedis</taxon>
        <taxon>'Torrubiella' clade</taxon>
    </lineage>
</organism>
<dbReference type="OrthoDB" id="4146887at2759"/>
<proteinExistence type="predicted"/>
<keyword evidence="3" id="KW-1185">Reference proteome</keyword>
<evidence type="ECO:0000256" key="1">
    <source>
        <dbReference type="SAM" id="MobiDB-lite"/>
    </source>
</evidence>
<feature type="compositionally biased region" description="Low complexity" evidence="1">
    <location>
        <begin position="192"/>
        <end position="216"/>
    </location>
</feature>
<gene>
    <name evidence="2" type="ORF">VHEMI07124</name>
</gene>
<evidence type="ECO:0000313" key="3">
    <source>
        <dbReference type="Proteomes" id="UP000039046"/>
    </source>
</evidence>
<feature type="compositionally biased region" description="Basic and acidic residues" evidence="1">
    <location>
        <begin position="86"/>
        <end position="95"/>
    </location>
</feature>
<evidence type="ECO:0000313" key="2">
    <source>
        <dbReference type="EMBL" id="CEJ91411.1"/>
    </source>
</evidence>
<dbReference type="Proteomes" id="UP000039046">
    <property type="component" value="Unassembled WGS sequence"/>
</dbReference>
<dbReference type="PANTHER" id="PTHR39609:SF1">
    <property type="entry name" value="RFEG"/>
    <property type="match status" value="1"/>
</dbReference>
<feature type="compositionally biased region" description="Polar residues" evidence="1">
    <location>
        <begin position="283"/>
        <end position="295"/>
    </location>
</feature>
<sequence length="372" mass="40529">MSRQPRNSGPVTPAAPAARMNEYFVPRDGIDREVISADICRYLGNDALVRPGHYENPQTGQNVQGYYITAYRNLTTAMIEDLKADSARWDSERRSQSTRNASAPGGIQTSRDGPIYVGTPSSNSHLGQYRYSETHNSRQNLGPTSDTPQQFQQDGYDRDPSYDAPKYPGTGGNGYAGASPSYPQRDAHPQASGYMPPSGGNYGGYSQNPNQNQGPPTQDMRYAQHSGPMMNQGFQAQDTAPYIATGTNMPASRNFQGDSYNNQRTSVSSVHIPQPTYAAPVQGHQSYNSPASQHHPQAHPVDVGYGRASPAGPQQGYPQTPQYDDAPAPPPSRSTASPSHNTPSSGAGNDRRNEREHGRLSSDRHQRPPPRR</sequence>
<feature type="region of interest" description="Disordered" evidence="1">
    <location>
        <begin position="86"/>
        <end position="372"/>
    </location>
</feature>
<name>A0A0A1T2J9_9HYPO</name>
<dbReference type="STRING" id="1531966.A0A0A1T2J9"/>
<dbReference type="PANTHER" id="PTHR39609">
    <property type="entry name" value="RFEG-RELATED"/>
    <property type="match status" value="1"/>
</dbReference>
<feature type="compositionally biased region" description="Polar residues" evidence="1">
    <location>
        <begin position="245"/>
        <end position="271"/>
    </location>
</feature>
<accession>A0A0A1T2J9</accession>
<feature type="compositionally biased region" description="Polar residues" evidence="1">
    <location>
        <begin position="97"/>
        <end position="111"/>
    </location>
</feature>
<feature type="compositionally biased region" description="Polar residues" evidence="1">
    <location>
        <begin position="137"/>
        <end position="153"/>
    </location>
</feature>